<gene>
    <name evidence="3" type="ORF">ISU07_11495</name>
</gene>
<accession>A0A930VGZ2</accession>
<dbReference type="GO" id="GO:0051782">
    <property type="term" value="P:negative regulation of cell division"/>
    <property type="evidence" value="ECO:0007669"/>
    <property type="project" value="TreeGrafter"/>
</dbReference>
<organism evidence="3 4">
    <name type="scientific">Nocardioides islandensis</name>
    <dbReference type="NCBI Taxonomy" id="433663"/>
    <lineage>
        <taxon>Bacteria</taxon>
        <taxon>Bacillati</taxon>
        <taxon>Actinomycetota</taxon>
        <taxon>Actinomycetes</taxon>
        <taxon>Propionibacteriales</taxon>
        <taxon>Nocardioidaceae</taxon>
        <taxon>Nocardioides</taxon>
    </lineage>
</organism>
<dbReference type="GO" id="GO:0005524">
    <property type="term" value="F:ATP binding"/>
    <property type="evidence" value="ECO:0007669"/>
    <property type="project" value="TreeGrafter"/>
</dbReference>
<dbReference type="Pfam" id="PF13614">
    <property type="entry name" value="AAA_31"/>
    <property type="match status" value="1"/>
</dbReference>
<dbReference type="PANTHER" id="PTHR43384">
    <property type="entry name" value="SEPTUM SITE-DETERMINING PROTEIN MIND HOMOLOG, CHLOROPLASTIC-RELATED"/>
    <property type="match status" value="1"/>
</dbReference>
<sequence length="394" mass="42291">MPVIVDPDGGSVRRLLGALPPGCQSVDSTDRLLPWLAQHTDEYVVVLGPNVRFDDAVAVCEGLRVSRPMTGVVLVRESFDTQTLARAMQAGAREVVALNDLDSIAGAVTRAHQFSVALRGPSASEHHGTVISVFSPKGGVGKTTIAVNLALALTDKGNRQVCLVDFDLAFGDVAITLQLFPTHTIEHAVGSEDNVDVALLDSLLARYQDSLKVLPAPSHPDVRDRISPALISQTLRTLRTMFDYIVVDSAPAFDEQTLTVLEDTDECVIIATLDVPTLKNVKVALDTLEMLNIGRGHRHLLLNRADDAVGIDAQKVESILGMDISTQITTSIDIAASTNSGVPILTSSPNHPSSAAIRNLAAMFTGEPLSPASGPGRHLEEEGERRSRIFRIRR</sequence>
<dbReference type="RefSeq" id="WP_194706945.1">
    <property type="nucleotide sequence ID" value="NZ_JADKPN010000006.1"/>
</dbReference>
<dbReference type="InterPro" id="IPR025669">
    <property type="entry name" value="AAA_dom"/>
</dbReference>
<dbReference type="GO" id="GO:0016887">
    <property type="term" value="F:ATP hydrolysis activity"/>
    <property type="evidence" value="ECO:0007669"/>
    <property type="project" value="TreeGrafter"/>
</dbReference>
<evidence type="ECO:0000256" key="1">
    <source>
        <dbReference type="SAM" id="MobiDB-lite"/>
    </source>
</evidence>
<name>A0A930VGZ2_9ACTN</name>
<feature type="domain" description="AAA" evidence="2">
    <location>
        <begin position="129"/>
        <end position="288"/>
    </location>
</feature>
<dbReference type="AlphaFoldDB" id="A0A930VGZ2"/>
<evidence type="ECO:0000259" key="2">
    <source>
        <dbReference type="Pfam" id="PF13614"/>
    </source>
</evidence>
<evidence type="ECO:0000313" key="4">
    <source>
        <dbReference type="Proteomes" id="UP000640489"/>
    </source>
</evidence>
<dbReference type="EMBL" id="JADKPN010000006">
    <property type="protein sequence ID" value="MBF4763750.1"/>
    <property type="molecule type" value="Genomic_DNA"/>
</dbReference>
<dbReference type="PANTHER" id="PTHR43384:SF13">
    <property type="entry name" value="SLR0110 PROTEIN"/>
    <property type="match status" value="1"/>
</dbReference>
<dbReference type="Proteomes" id="UP000640489">
    <property type="component" value="Unassembled WGS sequence"/>
</dbReference>
<feature type="region of interest" description="Disordered" evidence="1">
    <location>
        <begin position="369"/>
        <end position="394"/>
    </location>
</feature>
<dbReference type="GO" id="GO:0005829">
    <property type="term" value="C:cytosol"/>
    <property type="evidence" value="ECO:0007669"/>
    <property type="project" value="TreeGrafter"/>
</dbReference>
<proteinExistence type="predicted"/>
<dbReference type="GO" id="GO:0009898">
    <property type="term" value="C:cytoplasmic side of plasma membrane"/>
    <property type="evidence" value="ECO:0007669"/>
    <property type="project" value="TreeGrafter"/>
</dbReference>
<dbReference type="InterPro" id="IPR050625">
    <property type="entry name" value="ParA/MinD_ATPase"/>
</dbReference>
<feature type="compositionally biased region" description="Basic and acidic residues" evidence="1">
    <location>
        <begin position="377"/>
        <end position="387"/>
    </location>
</feature>
<dbReference type="Gene3D" id="3.40.50.300">
    <property type="entry name" value="P-loop containing nucleotide triphosphate hydrolases"/>
    <property type="match status" value="1"/>
</dbReference>
<reference evidence="3" key="1">
    <citation type="submission" date="2020-11" db="EMBL/GenBank/DDBJ databases">
        <title>Nocardioides sp. nov., isolated from Soil of Cynanchum wilfordii Hemsley rhizosphere.</title>
        <authorList>
            <person name="Lee J.-S."/>
            <person name="Suh M.K."/>
            <person name="Kim J.-S."/>
        </authorList>
    </citation>
    <scope>NUCLEOTIDE SEQUENCE</scope>
    <source>
        <strain evidence="3">KCTC 19275</strain>
    </source>
</reference>
<dbReference type="Gene3D" id="3.40.50.2300">
    <property type="match status" value="1"/>
</dbReference>
<dbReference type="SUPFAM" id="SSF52540">
    <property type="entry name" value="P-loop containing nucleoside triphosphate hydrolases"/>
    <property type="match status" value="1"/>
</dbReference>
<keyword evidence="4" id="KW-1185">Reference proteome</keyword>
<comment type="caution">
    <text evidence="3">The sequence shown here is derived from an EMBL/GenBank/DDBJ whole genome shotgun (WGS) entry which is preliminary data.</text>
</comment>
<dbReference type="InterPro" id="IPR027417">
    <property type="entry name" value="P-loop_NTPase"/>
</dbReference>
<evidence type="ECO:0000313" key="3">
    <source>
        <dbReference type="EMBL" id="MBF4763750.1"/>
    </source>
</evidence>
<protein>
    <submittedName>
        <fullName evidence="3">AAA family ATPase</fullName>
    </submittedName>
</protein>